<dbReference type="Proteomes" id="UP001165378">
    <property type="component" value="Unassembled WGS sequence"/>
</dbReference>
<proteinExistence type="inferred from homology"/>
<comment type="caution">
    <text evidence="2">The sequence shown here is derived from an EMBL/GenBank/DDBJ whole genome shotgun (WGS) entry which is preliminary data.</text>
</comment>
<protein>
    <recommendedName>
        <fullName evidence="1">Putative membrane protein insertion efficiency factor</fullName>
    </recommendedName>
</protein>
<sequence length="66" mass="7583">MFRAVRWYRLSVSPRTEPVCRYTPSCSTYAATSLQRHGAWKGARLTMHRLSRCNRSHPGGHDPVPK</sequence>
<comment type="subcellular location">
    <subcellularLocation>
        <location evidence="1">Cell membrane</location>
        <topology evidence="1">Peripheral membrane protein</topology>
        <orientation evidence="1">Cytoplasmic side</orientation>
    </subcellularLocation>
</comment>
<keyword evidence="3" id="KW-1185">Reference proteome</keyword>
<gene>
    <name evidence="2" type="primary">yidD</name>
    <name evidence="2" type="ORF">LZ495_03140</name>
</gene>
<dbReference type="NCBIfam" id="TIGR00278">
    <property type="entry name" value="membrane protein insertion efficiency factor YidD"/>
    <property type="match status" value="1"/>
</dbReference>
<comment type="similarity">
    <text evidence="1">Belongs to the UPF0161 family.</text>
</comment>
<reference evidence="2" key="1">
    <citation type="submission" date="2022-01" db="EMBL/GenBank/DDBJ databases">
        <title>Genome-Based Taxonomic Classification of the Phylum Actinobacteria.</title>
        <authorList>
            <person name="Gao Y."/>
        </authorList>
    </citation>
    <scope>NUCLEOTIDE SEQUENCE</scope>
    <source>
        <strain evidence="2">KLBMP 8922</strain>
    </source>
</reference>
<dbReference type="InterPro" id="IPR002696">
    <property type="entry name" value="Membr_insert_effic_factor_YidD"/>
</dbReference>
<organism evidence="2 3">
    <name type="scientific">Yinghuangia soli</name>
    <dbReference type="NCBI Taxonomy" id="2908204"/>
    <lineage>
        <taxon>Bacteria</taxon>
        <taxon>Bacillati</taxon>
        <taxon>Actinomycetota</taxon>
        <taxon>Actinomycetes</taxon>
        <taxon>Kitasatosporales</taxon>
        <taxon>Streptomycetaceae</taxon>
        <taxon>Yinghuangia</taxon>
    </lineage>
</organism>
<comment type="function">
    <text evidence="1">Could be involved in insertion of integral membrane proteins into the membrane.</text>
</comment>
<evidence type="ECO:0000313" key="2">
    <source>
        <dbReference type="EMBL" id="MCF2526218.1"/>
    </source>
</evidence>
<evidence type="ECO:0000256" key="1">
    <source>
        <dbReference type="HAMAP-Rule" id="MF_00386"/>
    </source>
</evidence>
<dbReference type="AlphaFoldDB" id="A0AA41PUY0"/>
<dbReference type="PANTHER" id="PTHR33383:SF1">
    <property type="entry name" value="MEMBRANE PROTEIN INSERTION EFFICIENCY FACTOR-RELATED"/>
    <property type="match status" value="1"/>
</dbReference>
<dbReference type="EMBL" id="JAKFHA010000001">
    <property type="protein sequence ID" value="MCF2526218.1"/>
    <property type="molecule type" value="Genomic_DNA"/>
</dbReference>
<keyword evidence="1" id="KW-0472">Membrane</keyword>
<dbReference type="SMART" id="SM01234">
    <property type="entry name" value="Haemolytic"/>
    <property type="match status" value="1"/>
</dbReference>
<dbReference type="Pfam" id="PF01809">
    <property type="entry name" value="YidD"/>
    <property type="match status" value="1"/>
</dbReference>
<keyword evidence="1" id="KW-1003">Cell membrane</keyword>
<accession>A0AA41PUY0</accession>
<dbReference type="PANTHER" id="PTHR33383">
    <property type="entry name" value="MEMBRANE PROTEIN INSERTION EFFICIENCY FACTOR-RELATED"/>
    <property type="match status" value="1"/>
</dbReference>
<evidence type="ECO:0000313" key="3">
    <source>
        <dbReference type="Proteomes" id="UP001165378"/>
    </source>
</evidence>
<dbReference type="GO" id="GO:0005886">
    <property type="term" value="C:plasma membrane"/>
    <property type="evidence" value="ECO:0007669"/>
    <property type="project" value="UniProtKB-SubCell"/>
</dbReference>
<dbReference type="HAMAP" id="MF_00386">
    <property type="entry name" value="UPF0161_YidD"/>
    <property type="match status" value="1"/>
</dbReference>
<name>A0AA41PUY0_9ACTN</name>